<organism evidence="6 7">
    <name type="scientific">Monoraphidium neglectum</name>
    <dbReference type="NCBI Taxonomy" id="145388"/>
    <lineage>
        <taxon>Eukaryota</taxon>
        <taxon>Viridiplantae</taxon>
        <taxon>Chlorophyta</taxon>
        <taxon>core chlorophytes</taxon>
        <taxon>Chlorophyceae</taxon>
        <taxon>CS clade</taxon>
        <taxon>Sphaeropleales</taxon>
        <taxon>Selenastraceae</taxon>
        <taxon>Monoraphidium</taxon>
    </lineage>
</organism>
<keyword evidence="3 4" id="KW-0539">Nucleus</keyword>
<accession>A0A0D2LU17</accession>
<feature type="compositionally biased region" description="Low complexity" evidence="5">
    <location>
        <begin position="9"/>
        <end position="29"/>
    </location>
</feature>
<dbReference type="InterPro" id="IPR039774">
    <property type="entry name" value="Sin3-like"/>
</dbReference>
<dbReference type="OrthoDB" id="10265969at2759"/>
<dbReference type="AlphaFoldDB" id="A0A0D2LU17"/>
<dbReference type="GeneID" id="25732421"/>
<dbReference type="Proteomes" id="UP000054498">
    <property type="component" value="Unassembled WGS sequence"/>
</dbReference>
<evidence type="ECO:0000256" key="2">
    <source>
        <dbReference type="ARBA" id="ARBA00022491"/>
    </source>
</evidence>
<dbReference type="Pfam" id="PF02671">
    <property type="entry name" value="PAH"/>
    <property type="match status" value="1"/>
</dbReference>
<name>A0A0D2LU17_9CHLO</name>
<keyword evidence="2" id="KW-0678">Repressor</keyword>
<dbReference type="GO" id="GO:0003714">
    <property type="term" value="F:transcription corepressor activity"/>
    <property type="evidence" value="ECO:0007669"/>
    <property type="project" value="InterPro"/>
</dbReference>
<dbReference type="EMBL" id="KK105012">
    <property type="protein sequence ID" value="KIY93141.1"/>
    <property type="molecule type" value="Genomic_DNA"/>
</dbReference>
<proteinExistence type="predicted"/>
<evidence type="ECO:0000256" key="1">
    <source>
        <dbReference type="ARBA" id="ARBA00004123"/>
    </source>
</evidence>
<dbReference type="FunFam" id="1.20.1160.11:FF:000001">
    <property type="entry name" value="Paired amphipathic helix protein Sin3"/>
    <property type="match status" value="1"/>
</dbReference>
<reference evidence="6 7" key="1">
    <citation type="journal article" date="2013" name="BMC Genomics">
        <title>Reconstruction of the lipid metabolism for the microalga Monoraphidium neglectum from its genome sequence reveals characteristics suitable for biofuel production.</title>
        <authorList>
            <person name="Bogen C."/>
            <person name="Al-Dilaimi A."/>
            <person name="Albersmeier A."/>
            <person name="Wichmann J."/>
            <person name="Grundmann M."/>
            <person name="Rupp O."/>
            <person name="Lauersen K.J."/>
            <person name="Blifernez-Klassen O."/>
            <person name="Kalinowski J."/>
            <person name="Goesmann A."/>
            <person name="Mussgnug J.H."/>
            <person name="Kruse O."/>
        </authorList>
    </citation>
    <scope>NUCLEOTIDE SEQUENCE [LARGE SCALE GENOMIC DNA]</scope>
    <source>
        <strain evidence="6 7">SAG 48.87</strain>
    </source>
</reference>
<dbReference type="PROSITE" id="PS51477">
    <property type="entry name" value="PAH"/>
    <property type="match status" value="1"/>
</dbReference>
<gene>
    <name evidence="6" type="ORF">MNEG_14821</name>
</gene>
<dbReference type="STRING" id="145388.A0A0D2LU17"/>
<dbReference type="GO" id="GO:0000122">
    <property type="term" value="P:negative regulation of transcription by RNA polymerase II"/>
    <property type="evidence" value="ECO:0007669"/>
    <property type="project" value="TreeGrafter"/>
</dbReference>
<dbReference type="RefSeq" id="XP_013892161.1">
    <property type="nucleotide sequence ID" value="XM_014036707.1"/>
</dbReference>
<dbReference type="InterPro" id="IPR003822">
    <property type="entry name" value="PAH"/>
</dbReference>
<keyword evidence="7" id="KW-1185">Reference proteome</keyword>
<dbReference type="GO" id="GO:0000785">
    <property type="term" value="C:chromatin"/>
    <property type="evidence" value="ECO:0007669"/>
    <property type="project" value="TreeGrafter"/>
</dbReference>
<comment type="subcellular location">
    <subcellularLocation>
        <location evidence="1 4">Nucleus</location>
    </subcellularLocation>
</comment>
<feature type="region of interest" description="Disordered" evidence="5">
    <location>
        <begin position="1"/>
        <end position="29"/>
    </location>
</feature>
<dbReference type="InterPro" id="IPR036600">
    <property type="entry name" value="PAH_sf"/>
</dbReference>
<evidence type="ECO:0000256" key="5">
    <source>
        <dbReference type="SAM" id="MobiDB-lite"/>
    </source>
</evidence>
<dbReference type="Gene3D" id="1.20.1160.11">
    <property type="entry name" value="Paired amphipathic helix"/>
    <property type="match status" value="1"/>
</dbReference>
<evidence type="ECO:0000313" key="7">
    <source>
        <dbReference type="Proteomes" id="UP000054498"/>
    </source>
</evidence>
<dbReference type="KEGG" id="mng:MNEG_14821"/>
<sequence>MKRAGDPMSGGAAKRPGSGPPAGGSSSAARLTTSDALTYLRDVKNKFADRKDVYDTFLEIMKEFKAQRIDTAGVIQRVKDLFRGNKELILGFNTFLPKLRAARRPAEYLAVRCGRPCAALRSQGFEIQVHEVEDDEVRA</sequence>
<evidence type="ECO:0000313" key="6">
    <source>
        <dbReference type="EMBL" id="KIY93141.1"/>
    </source>
</evidence>
<dbReference type="SUPFAM" id="SSF47762">
    <property type="entry name" value="PAH2 domain"/>
    <property type="match status" value="1"/>
</dbReference>
<dbReference type="GO" id="GO:0000118">
    <property type="term" value="C:histone deacetylase complex"/>
    <property type="evidence" value="ECO:0007669"/>
    <property type="project" value="TreeGrafter"/>
</dbReference>
<protein>
    <submittedName>
        <fullName evidence="6">Paired amphipathic helix protein Sin3a</fullName>
    </submittedName>
</protein>
<dbReference type="PANTHER" id="PTHR12346">
    <property type="entry name" value="SIN3B-RELATED"/>
    <property type="match status" value="1"/>
</dbReference>
<dbReference type="PANTHER" id="PTHR12346:SF0">
    <property type="entry name" value="SIN3A, ISOFORM G"/>
    <property type="match status" value="1"/>
</dbReference>
<evidence type="ECO:0000256" key="4">
    <source>
        <dbReference type="PROSITE-ProRule" id="PRU00810"/>
    </source>
</evidence>
<evidence type="ECO:0000256" key="3">
    <source>
        <dbReference type="ARBA" id="ARBA00023242"/>
    </source>
</evidence>